<evidence type="ECO:0000259" key="7">
    <source>
        <dbReference type="Pfam" id="PF02770"/>
    </source>
</evidence>
<evidence type="ECO:0000256" key="4">
    <source>
        <dbReference type="ARBA" id="ARBA00022827"/>
    </source>
</evidence>
<evidence type="ECO:0000256" key="2">
    <source>
        <dbReference type="ARBA" id="ARBA00009347"/>
    </source>
</evidence>
<evidence type="ECO:0000256" key="5">
    <source>
        <dbReference type="RuleBase" id="RU362125"/>
    </source>
</evidence>
<dbReference type="PATRIC" id="fig|1321820.3.peg.47"/>
<keyword evidence="5" id="KW-0560">Oxidoreductase</keyword>
<dbReference type="Proteomes" id="UP000016637">
    <property type="component" value="Unassembled WGS sequence"/>
</dbReference>
<sequence length="375" mass="41301">MTTFYNKAREFAKKYIDPIAKEIDEKERFPEEVFEELGKAGYFKLMIPEEFGGLGKNMQEHADACRAFAKSSATVGLCYMMHNVALNCILSYADESLKAKICKDVVENEKFLALAYSELGTGTHFYISDLKTDFKENSVVFNGVKSMVTSALHASYYLVLAPSDVEGGIDNWIIPLNTDGLNFKPNTWHGLGMRGNVSCQMAIDNVELDKSWRIGKAGSGVEQVFTIVATYFITGLAAVYTGLCQAILDEAVEHTTNRKYPDGKSLSNIETVQIHLAKIYSQTNAAVLGTNEAVRSFLAGEEDALAKILSARIFASEASIELARIGMRVGGGKAYNRMGNMERYLRDSFASHIMAPSVDVLTLWLGKAITGQQLP</sequence>
<proteinExistence type="inferred from homology"/>
<evidence type="ECO:0000313" key="9">
    <source>
        <dbReference type="EMBL" id="ERK60625.1"/>
    </source>
</evidence>
<dbReference type="InterPro" id="IPR013786">
    <property type="entry name" value="AcylCoA_DH/ox_N"/>
</dbReference>
<protein>
    <submittedName>
        <fullName evidence="9">Acyl-CoA dehydrogenase protein</fullName>
    </submittedName>
</protein>
<keyword evidence="4 5" id="KW-0274">FAD</keyword>
<dbReference type="eggNOG" id="COG1960">
    <property type="taxonomic scope" value="Bacteria"/>
</dbReference>
<dbReference type="InterPro" id="IPR037069">
    <property type="entry name" value="AcylCoA_DH/ox_N_sf"/>
</dbReference>
<dbReference type="GO" id="GO:0050660">
    <property type="term" value="F:flavin adenine dinucleotide binding"/>
    <property type="evidence" value="ECO:0007669"/>
    <property type="project" value="InterPro"/>
</dbReference>
<dbReference type="Gene3D" id="1.10.540.10">
    <property type="entry name" value="Acyl-CoA dehydrogenase/oxidase, N-terminal domain"/>
    <property type="match status" value="1"/>
</dbReference>
<evidence type="ECO:0000259" key="8">
    <source>
        <dbReference type="Pfam" id="PF02771"/>
    </source>
</evidence>
<keyword evidence="3 5" id="KW-0285">Flavoprotein</keyword>
<dbReference type="HOGENOM" id="CLU_018204_3_2_9"/>
<evidence type="ECO:0000259" key="6">
    <source>
        <dbReference type="Pfam" id="PF00441"/>
    </source>
</evidence>
<organism evidence="9 10">
    <name type="scientific">Gemella bergeri ATCC 700627</name>
    <dbReference type="NCBI Taxonomy" id="1321820"/>
    <lineage>
        <taxon>Bacteria</taxon>
        <taxon>Bacillati</taxon>
        <taxon>Bacillota</taxon>
        <taxon>Bacilli</taxon>
        <taxon>Bacillales</taxon>
        <taxon>Gemellaceae</taxon>
        <taxon>Gemella</taxon>
    </lineage>
</organism>
<dbReference type="SUPFAM" id="SSF47203">
    <property type="entry name" value="Acyl-CoA dehydrogenase C-terminal domain-like"/>
    <property type="match status" value="1"/>
</dbReference>
<dbReference type="AlphaFoldDB" id="U2QCP5"/>
<reference evidence="9 10" key="1">
    <citation type="submission" date="2013-08" db="EMBL/GenBank/DDBJ databases">
        <authorList>
            <person name="Weinstock G."/>
            <person name="Sodergren E."/>
            <person name="Wylie T."/>
            <person name="Fulton L."/>
            <person name="Fulton R."/>
            <person name="Fronick C."/>
            <person name="O'Laughlin M."/>
            <person name="Godfrey J."/>
            <person name="Miner T."/>
            <person name="Herter B."/>
            <person name="Appelbaum E."/>
            <person name="Cordes M."/>
            <person name="Lek S."/>
            <person name="Wollam A."/>
            <person name="Pepin K.H."/>
            <person name="Palsikar V.B."/>
            <person name="Mitreva M."/>
            <person name="Wilson R.K."/>
        </authorList>
    </citation>
    <scope>NUCLEOTIDE SEQUENCE [LARGE SCALE GENOMIC DNA]</scope>
    <source>
        <strain evidence="9 10">ATCC 700627</strain>
    </source>
</reference>
<feature type="domain" description="Acyl-CoA dehydrogenase/oxidase C-terminal" evidence="6">
    <location>
        <begin position="235"/>
        <end position="356"/>
    </location>
</feature>
<gene>
    <name evidence="9" type="ORF">HMPREF1983_00047</name>
</gene>
<evidence type="ECO:0000256" key="3">
    <source>
        <dbReference type="ARBA" id="ARBA00022630"/>
    </source>
</evidence>
<dbReference type="Pfam" id="PF02771">
    <property type="entry name" value="Acyl-CoA_dh_N"/>
    <property type="match status" value="1"/>
</dbReference>
<evidence type="ECO:0000313" key="10">
    <source>
        <dbReference type="Proteomes" id="UP000016637"/>
    </source>
</evidence>
<dbReference type="InterPro" id="IPR046373">
    <property type="entry name" value="Acyl-CoA_Oxase/DH_mid-dom_sf"/>
</dbReference>
<dbReference type="PIRSF" id="PIRSF016578">
    <property type="entry name" value="HsaA"/>
    <property type="match status" value="1"/>
</dbReference>
<evidence type="ECO:0000256" key="1">
    <source>
        <dbReference type="ARBA" id="ARBA00001974"/>
    </source>
</evidence>
<feature type="domain" description="Acyl-CoA oxidase/dehydrogenase middle" evidence="7">
    <location>
        <begin position="113"/>
        <end position="206"/>
    </location>
</feature>
<dbReference type="InterPro" id="IPR036250">
    <property type="entry name" value="AcylCo_DH-like_C"/>
</dbReference>
<dbReference type="InterPro" id="IPR009075">
    <property type="entry name" value="AcylCo_DH/oxidase_C"/>
</dbReference>
<feature type="domain" description="Acyl-CoA dehydrogenase/oxidase N-terminal" evidence="8">
    <location>
        <begin position="4"/>
        <end position="108"/>
    </location>
</feature>
<dbReference type="InterPro" id="IPR006091">
    <property type="entry name" value="Acyl-CoA_Oxase/DH_mid-dom"/>
</dbReference>
<accession>U2QCP5</accession>
<dbReference type="SUPFAM" id="SSF56645">
    <property type="entry name" value="Acyl-CoA dehydrogenase NM domain-like"/>
    <property type="match status" value="1"/>
</dbReference>
<dbReference type="InterPro" id="IPR009100">
    <property type="entry name" value="AcylCoA_DH/oxidase_NM_dom_sf"/>
</dbReference>
<dbReference type="RefSeq" id="WP_021752654.1">
    <property type="nucleotide sequence ID" value="NZ_KI271814.1"/>
</dbReference>
<keyword evidence="10" id="KW-1185">Reference proteome</keyword>
<name>U2QCP5_9BACL</name>
<dbReference type="EMBL" id="AWVP01000003">
    <property type="protein sequence ID" value="ERK60625.1"/>
    <property type="molecule type" value="Genomic_DNA"/>
</dbReference>
<dbReference type="Pfam" id="PF00441">
    <property type="entry name" value="Acyl-CoA_dh_1"/>
    <property type="match status" value="1"/>
</dbReference>
<dbReference type="PANTHER" id="PTHR43884:SF12">
    <property type="entry name" value="ISOVALERYL-COA DEHYDROGENASE, MITOCHONDRIAL-RELATED"/>
    <property type="match status" value="1"/>
</dbReference>
<dbReference type="Gene3D" id="1.20.140.10">
    <property type="entry name" value="Butyryl-CoA Dehydrogenase, subunit A, domain 3"/>
    <property type="match status" value="1"/>
</dbReference>
<dbReference type="Pfam" id="PF02770">
    <property type="entry name" value="Acyl-CoA_dh_M"/>
    <property type="match status" value="1"/>
</dbReference>
<dbReference type="Gene3D" id="2.40.110.10">
    <property type="entry name" value="Butyryl-CoA Dehydrogenase, subunit A, domain 2"/>
    <property type="match status" value="1"/>
</dbReference>
<comment type="caution">
    <text evidence="9">The sequence shown here is derived from an EMBL/GenBank/DDBJ whole genome shotgun (WGS) entry which is preliminary data.</text>
</comment>
<comment type="similarity">
    <text evidence="2 5">Belongs to the acyl-CoA dehydrogenase family.</text>
</comment>
<comment type="cofactor">
    <cofactor evidence="1 5">
        <name>FAD</name>
        <dbReference type="ChEBI" id="CHEBI:57692"/>
    </cofactor>
</comment>
<dbReference type="GO" id="GO:0003995">
    <property type="term" value="F:acyl-CoA dehydrogenase activity"/>
    <property type="evidence" value="ECO:0007669"/>
    <property type="project" value="TreeGrafter"/>
</dbReference>
<dbReference type="PANTHER" id="PTHR43884">
    <property type="entry name" value="ACYL-COA DEHYDROGENASE"/>
    <property type="match status" value="1"/>
</dbReference>